<gene>
    <name evidence="3" type="ORF">LSAA_1387</name>
</gene>
<organism evidence="3 4">
    <name type="scientific">Lepeophtheirus salmonis</name>
    <name type="common">Salmon louse</name>
    <name type="synonym">Caligus salmonis</name>
    <dbReference type="NCBI Taxonomy" id="72036"/>
    <lineage>
        <taxon>Eukaryota</taxon>
        <taxon>Metazoa</taxon>
        <taxon>Ecdysozoa</taxon>
        <taxon>Arthropoda</taxon>
        <taxon>Crustacea</taxon>
        <taxon>Multicrustacea</taxon>
        <taxon>Hexanauplia</taxon>
        <taxon>Copepoda</taxon>
        <taxon>Siphonostomatoida</taxon>
        <taxon>Caligidae</taxon>
        <taxon>Lepeophtheirus</taxon>
    </lineage>
</organism>
<feature type="compositionally biased region" description="Acidic residues" evidence="1">
    <location>
        <begin position="191"/>
        <end position="201"/>
    </location>
</feature>
<evidence type="ECO:0000256" key="1">
    <source>
        <dbReference type="SAM" id="MobiDB-lite"/>
    </source>
</evidence>
<evidence type="ECO:0000313" key="4">
    <source>
        <dbReference type="Proteomes" id="UP000675881"/>
    </source>
</evidence>
<evidence type="ECO:0000313" key="3">
    <source>
        <dbReference type="EMBL" id="CAF2751148.1"/>
    </source>
</evidence>
<feature type="domain" description="Sin3 C-terminal" evidence="2">
    <location>
        <begin position="1"/>
        <end position="239"/>
    </location>
</feature>
<accession>A0A7R8GYQ5</accession>
<keyword evidence="4" id="KW-1185">Reference proteome</keyword>
<proteinExistence type="predicted"/>
<dbReference type="InterPro" id="IPR031693">
    <property type="entry name" value="Sin3_C"/>
</dbReference>
<feature type="compositionally biased region" description="Basic and acidic residues" evidence="1">
    <location>
        <begin position="176"/>
        <end position="190"/>
    </location>
</feature>
<sequence length="281" mass="32332">MFGIHAYIVYTLDKVVMNAVRQLVNLVTEDSSIACQDLFMDESKETATGGQCASANQRQMSELLYQKRCEKLLTDQNCMKFLFYHQSGKVTVELLDTDSTSSSSSKQGSKLEEEAHTRKWHKYIDRFIQPGEDVSHECKNHLILKPVFLPRGIRSYRKSPFGKMKITNKTAVKMTKIQEKSPDEKIKEEGDRDVDDGEGDDDGSKHLNSGGVVYEDNMQCNFNPRSFKVLYVIKSENCFYRRLALRRAKESHKTVSQRKSKGFSKWHSGWIEKKCFRVSTV</sequence>
<dbReference type="AlphaFoldDB" id="A0A7R8GYQ5"/>
<dbReference type="OrthoDB" id="10265969at2759"/>
<protein>
    <submittedName>
        <fullName evidence="3">SIN3A</fullName>
    </submittedName>
</protein>
<dbReference type="Pfam" id="PF16879">
    <property type="entry name" value="Sin3a_C"/>
    <property type="match status" value="1"/>
</dbReference>
<evidence type="ECO:0000259" key="2">
    <source>
        <dbReference type="Pfam" id="PF16879"/>
    </source>
</evidence>
<dbReference type="EMBL" id="HG994580">
    <property type="protein sequence ID" value="CAF2751148.1"/>
    <property type="molecule type" value="Genomic_DNA"/>
</dbReference>
<dbReference type="Proteomes" id="UP000675881">
    <property type="component" value="Chromosome 1"/>
</dbReference>
<feature type="region of interest" description="Disordered" evidence="1">
    <location>
        <begin position="96"/>
        <end position="115"/>
    </location>
</feature>
<name>A0A7R8GYQ5_LEPSM</name>
<feature type="region of interest" description="Disordered" evidence="1">
    <location>
        <begin position="175"/>
        <end position="208"/>
    </location>
</feature>
<reference evidence="3" key="1">
    <citation type="submission" date="2021-02" db="EMBL/GenBank/DDBJ databases">
        <authorList>
            <person name="Bekaert M."/>
        </authorList>
    </citation>
    <scope>NUCLEOTIDE SEQUENCE</scope>
    <source>
        <strain evidence="3">IoA-00</strain>
    </source>
</reference>